<accession>A0A508WQR2</accession>
<dbReference type="AlphaFoldDB" id="A0A508WQR2"/>
<proteinExistence type="predicted"/>
<evidence type="ECO:0000313" key="1">
    <source>
        <dbReference type="EMBL" id="VTZ59855.1"/>
    </source>
</evidence>
<protein>
    <submittedName>
        <fullName evidence="1">Uncharacterized protein</fullName>
    </submittedName>
</protein>
<gene>
    <name evidence="1" type="ORF">EMEDMD4_1280042</name>
</gene>
<reference evidence="1" key="1">
    <citation type="submission" date="2019-06" db="EMBL/GenBank/DDBJ databases">
        <authorList>
            <person name="Le Quere A."/>
            <person name="Colella S."/>
        </authorList>
    </citation>
    <scope>NUCLEOTIDE SEQUENCE</scope>
    <source>
        <strain evidence="1">EmedicaeMD41</strain>
    </source>
</reference>
<sequence length="73" mass="8313">MGWLWHWLFPGANRRLPDICPASHADQGVATGSNCGIALPPLRGAQAVVTIWWGFRDPRGSRHLWWVLRLARR</sequence>
<name>A0A508WQR2_9HYPH</name>
<dbReference type="Proteomes" id="UP000507954">
    <property type="component" value="Unassembled WGS sequence"/>
</dbReference>
<dbReference type="EMBL" id="CABFNB010000033">
    <property type="protein sequence ID" value="VTZ59855.1"/>
    <property type="molecule type" value="Genomic_DNA"/>
</dbReference>
<organism evidence="1">
    <name type="scientific">Sinorhizobium medicae</name>
    <dbReference type="NCBI Taxonomy" id="110321"/>
    <lineage>
        <taxon>Bacteria</taxon>
        <taxon>Pseudomonadati</taxon>
        <taxon>Pseudomonadota</taxon>
        <taxon>Alphaproteobacteria</taxon>
        <taxon>Hyphomicrobiales</taxon>
        <taxon>Rhizobiaceae</taxon>
        <taxon>Sinorhizobium/Ensifer group</taxon>
        <taxon>Sinorhizobium</taxon>
    </lineage>
</organism>